<dbReference type="RefSeq" id="WP_073427391.1">
    <property type="nucleotide sequence ID" value="NZ_CADFGY010000001.1"/>
</dbReference>
<dbReference type="Proteomes" id="UP000184395">
    <property type="component" value="Unassembled WGS sequence"/>
</dbReference>
<feature type="domain" description="VOC" evidence="1">
    <location>
        <begin position="8"/>
        <end position="132"/>
    </location>
</feature>
<dbReference type="AlphaFoldDB" id="A0A1M6KBZ6"/>
<dbReference type="Gene3D" id="3.30.720.110">
    <property type="match status" value="1"/>
</dbReference>
<dbReference type="InterPro" id="IPR037523">
    <property type="entry name" value="VOC_core"/>
</dbReference>
<gene>
    <name evidence="2" type="ORF">SAMN05192548_1003166</name>
</gene>
<accession>A0A1M6KBZ6</accession>
<dbReference type="STRING" id="169427.SAMN05192548_1003166"/>
<evidence type="ECO:0000313" key="3">
    <source>
        <dbReference type="Proteomes" id="UP000184395"/>
    </source>
</evidence>
<dbReference type="OrthoDB" id="9806868at2"/>
<dbReference type="EMBL" id="FRAB01000003">
    <property type="protein sequence ID" value="SHJ56471.1"/>
    <property type="molecule type" value="Genomic_DNA"/>
</dbReference>
<evidence type="ECO:0000313" key="2">
    <source>
        <dbReference type="EMBL" id="SHJ56471.1"/>
    </source>
</evidence>
<name>A0A1M6KBZ6_9BURK</name>
<dbReference type="PANTHER" id="PTHR34109:SF1">
    <property type="entry name" value="VOC DOMAIN-CONTAINING PROTEIN"/>
    <property type="match status" value="1"/>
</dbReference>
<evidence type="ECO:0000259" key="1">
    <source>
        <dbReference type="PROSITE" id="PS51819"/>
    </source>
</evidence>
<proteinExistence type="predicted"/>
<dbReference type="SUPFAM" id="SSF54593">
    <property type="entry name" value="Glyoxalase/Bleomycin resistance protein/Dihydroxybiphenyl dioxygenase"/>
    <property type="match status" value="1"/>
</dbReference>
<protein>
    <submittedName>
        <fullName evidence="2">Uncharacterized conserved protein PhnB, glyoxalase superfamily</fullName>
    </submittedName>
</protein>
<dbReference type="PANTHER" id="PTHR34109">
    <property type="entry name" value="BNAUNNG04460D PROTEIN-RELATED"/>
    <property type="match status" value="1"/>
</dbReference>
<sequence length="153" mass="16942">MSDSLHRPSLGSAVYYRDPFAALDWLEKAFGFERRMVITDSDGRLAHSEMRFGDSYVMIAGEWSDDSASPASIGGKNTQSVHVQLREGIDEHCASARAAGAIITREPADQFYGDRVYAARDPEGHIWSFGQTVRSVSREEAERASGLKIEGWV</sequence>
<reference evidence="2 3" key="1">
    <citation type="submission" date="2016-11" db="EMBL/GenBank/DDBJ databases">
        <authorList>
            <person name="Jaros S."/>
            <person name="Januszkiewicz K."/>
            <person name="Wedrychowicz H."/>
        </authorList>
    </citation>
    <scope>NUCLEOTIDE SEQUENCE [LARGE SCALE GENOMIC DNA]</scope>
    <source>
        <strain evidence="2 3">LMG 20594</strain>
    </source>
</reference>
<dbReference type="InterPro" id="IPR029068">
    <property type="entry name" value="Glyas_Bleomycin-R_OHBP_Dase"/>
</dbReference>
<dbReference type="PROSITE" id="PS51819">
    <property type="entry name" value="VOC"/>
    <property type="match status" value="1"/>
</dbReference>
<dbReference type="InterPro" id="IPR004360">
    <property type="entry name" value="Glyas_Fos-R_dOase_dom"/>
</dbReference>
<organism evidence="2 3">
    <name type="scientific">Paraburkholderia terricola</name>
    <dbReference type="NCBI Taxonomy" id="169427"/>
    <lineage>
        <taxon>Bacteria</taxon>
        <taxon>Pseudomonadati</taxon>
        <taxon>Pseudomonadota</taxon>
        <taxon>Betaproteobacteria</taxon>
        <taxon>Burkholderiales</taxon>
        <taxon>Burkholderiaceae</taxon>
        <taxon>Paraburkholderia</taxon>
    </lineage>
</organism>
<dbReference type="Gene3D" id="3.30.720.120">
    <property type="match status" value="1"/>
</dbReference>
<dbReference type="Pfam" id="PF00903">
    <property type="entry name" value="Glyoxalase"/>
    <property type="match status" value="1"/>
</dbReference>